<dbReference type="InterPro" id="IPR021215">
    <property type="entry name" value="DUF2752"/>
</dbReference>
<feature type="transmembrane region" description="Helical" evidence="1">
    <location>
        <begin position="68"/>
        <end position="89"/>
    </location>
</feature>
<comment type="caution">
    <text evidence="2">The sequence shown here is derived from an EMBL/GenBank/DDBJ whole genome shotgun (WGS) entry which is preliminary data.</text>
</comment>
<keyword evidence="1" id="KW-0472">Membrane</keyword>
<accession>A0A0A2M1H8</accession>
<evidence type="ECO:0000313" key="3">
    <source>
        <dbReference type="Proteomes" id="UP000030152"/>
    </source>
</evidence>
<feature type="transmembrane region" description="Helical" evidence="1">
    <location>
        <begin position="7"/>
        <end position="23"/>
    </location>
</feature>
<dbReference type="EMBL" id="JRLX01000020">
    <property type="protein sequence ID" value="KGO85476.1"/>
    <property type="molecule type" value="Genomic_DNA"/>
</dbReference>
<gene>
    <name evidence="2" type="ORF">Q765_15715</name>
</gene>
<dbReference type="eggNOG" id="ENOG5032YJJ">
    <property type="taxonomic scope" value="Bacteria"/>
</dbReference>
<evidence type="ECO:0000256" key="1">
    <source>
        <dbReference type="SAM" id="Phobius"/>
    </source>
</evidence>
<feature type="transmembrane region" description="Helical" evidence="1">
    <location>
        <begin position="109"/>
        <end position="129"/>
    </location>
</feature>
<evidence type="ECO:0000313" key="2">
    <source>
        <dbReference type="EMBL" id="KGO85476.1"/>
    </source>
</evidence>
<keyword evidence="1" id="KW-0812">Transmembrane</keyword>
<dbReference type="Pfam" id="PF10825">
    <property type="entry name" value="DUF2752"/>
    <property type="match status" value="1"/>
</dbReference>
<dbReference type="STRING" id="1121895.GCA_000378485_03504"/>
<keyword evidence="3" id="KW-1185">Reference proteome</keyword>
<dbReference type="RefSeq" id="WP_020214681.1">
    <property type="nucleotide sequence ID" value="NZ_JRLX01000020.1"/>
</dbReference>
<dbReference type="AlphaFoldDB" id="A0A0A2M1H8"/>
<reference evidence="2 3" key="1">
    <citation type="submission" date="2013-09" db="EMBL/GenBank/DDBJ databases">
        <authorList>
            <person name="Zeng Z."/>
            <person name="Chen C."/>
        </authorList>
    </citation>
    <scope>NUCLEOTIDE SEQUENCE [LARGE SCALE GENOMIC DNA]</scope>
    <source>
        <strain evidence="2 3">WB 3.3-2</strain>
    </source>
</reference>
<evidence type="ECO:0008006" key="4">
    <source>
        <dbReference type="Google" id="ProtNLM"/>
    </source>
</evidence>
<proteinExistence type="predicted"/>
<protein>
    <recommendedName>
        <fullName evidence="4">DUF2752 domain-containing protein</fullName>
    </recommendedName>
</protein>
<sequence>MTRNRLYLFLFLGLIAGYSYVLWESYVRIFNHPFTPCIFKNTTGIACPSCGVTRSVLLLMHGGLTSAILMNPLGLVVAAIMTITPLWLLYDVSFKKNTLYNSYKKTEKVLKTPWIAILFFILIAANWAWNIHKGL</sequence>
<name>A0A0A2M1H8_9FLAO</name>
<dbReference type="Proteomes" id="UP000030152">
    <property type="component" value="Unassembled WGS sequence"/>
</dbReference>
<keyword evidence="1" id="KW-1133">Transmembrane helix</keyword>
<organism evidence="2 3">
    <name type="scientific">Flavobacterium rivuli WB 3.3-2 = DSM 21788</name>
    <dbReference type="NCBI Taxonomy" id="1121895"/>
    <lineage>
        <taxon>Bacteria</taxon>
        <taxon>Pseudomonadati</taxon>
        <taxon>Bacteroidota</taxon>
        <taxon>Flavobacteriia</taxon>
        <taxon>Flavobacteriales</taxon>
        <taxon>Flavobacteriaceae</taxon>
        <taxon>Flavobacterium</taxon>
    </lineage>
</organism>